<dbReference type="Gene3D" id="3.20.20.70">
    <property type="entry name" value="Aldolase class I"/>
    <property type="match status" value="1"/>
</dbReference>
<evidence type="ECO:0000313" key="7">
    <source>
        <dbReference type="Proteomes" id="UP001058461"/>
    </source>
</evidence>
<comment type="similarity">
    <text evidence="1">Belongs to the nitronate monooxygenase family. NMO class I subfamily.</text>
</comment>
<evidence type="ECO:0000313" key="6">
    <source>
        <dbReference type="EMBL" id="UTW12410.1"/>
    </source>
</evidence>
<keyword evidence="7" id="KW-1185">Reference proteome</keyword>
<protein>
    <submittedName>
        <fullName evidence="6">Nitronate monooxygenase</fullName>
    </submittedName>
</protein>
<organism evidence="6 7">
    <name type="scientific">Marinobacterium rhizophilum</name>
    <dbReference type="NCBI Taxonomy" id="420402"/>
    <lineage>
        <taxon>Bacteria</taxon>
        <taxon>Pseudomonadati</taxon>
        <taxon>Pseudomonadota</taxon>
        <taxon>Gammaproteobacteria</taxon>
        <taxon>Oceanospirillales</taxon>
        <taxon>Oceanospirillaceae</taxon>
        <taxon>Marinobacterium</taxon>
    </lineage>
</organism>
<evidence type="ECO:0000256" key="3">
    <source>
        <dbReference type="ARBA" id="ARBA00022643"/>
    </source>
</evidence>
<reference evidence="6" key="1">
    <citation type="submission" date="2021-04" db="EMBL/GenBank/DDBJ databases">
        <title>Oceanospirillales bacteria with DddD are important DMSP degraders in coastal seawater.</title>
        <authorList>
            <person name="Liu J."/>
        </authorList>
    </citation>
    <scope>NUCLEOTIDE SEQUENCE</scope>
    <source>
        <strain evidence="6">D13-1</strain>
    </source>
</reference>
<dbReference type="CDD" id="cd04730">
    <property type="entry name" value="NPD_like"/>
    <property type="match status" value="1"/>
</dbReference>
<sequence length="325" mass="34757">MALPKLFDDSLELPLIAAPMFLTSGPELVIECCKAGVVGTFPALNQRSSEGFEDWLQTIKGSLAQYREAHPDKRVAPFGVNLIAHRSNARLEADLALCVKHEVPLIITSLGAVPELVEKVHGYGGIVFHDVISLRHARKAAGAGVDGLILVTAGAGGHAGKLNPFALLNEVRQFFDKTVLLSGCLSTGRDIATAQMMGADLAYMGTRFITTRESLAEPPNKQLLLESRAEDIVYTNRISGVNASFIAKSLVDNGFDPVQLTPDMPLAPEHKSEAGKKAWKAIWSAGQGVGSVNDVPHAAELIGELKAQYRAAVSAWKGASANYNH</sequence>
<dbReference type="PANTHER" id="PTHR42747">
    <property type="entry name" value="NITRONATE MONOOXYGENASE-RELATED"/>
    <property type="match status" value="1"/>
</dbReference>
<keyword evidence="2" id="KW-0285">Flavoprotein</keyword>
<name>A0ABY5HMF5_9GAMM</name>
<accession>A0ABY5HMF5</accession>
<dbReference type="PANTHER" id="PTHR42747:SF4">
    <property type="entry name" value="BLR1330 PROTEIN"/>
    <property type="match status" value="1"/>
</dbReference>
<evidence type="ECO:0000256" key="5">
    <source>
        <dbReference type="ARBA" id="ARBA00023033"/>
    </source>
</evidence>
<proteinExistence type="inferred from homology"/>
<evidence type="ECO:0000256" key="4">
    <source>
        <dbReference type="ARBA" id="ARBA00023002"/>
    </source>
</evidence>
<dbReference type="InterPro" id="IPR004136">
    <property type="entry name" value="NMO"/>
</dbReference>
<evidence type="ECO:0000256" key="2">
    <source>
        <dbReference type="ARBA" id="ARBA00022630"/>
    </source>
</evidence>
<dbReference type="SUPFAM" id="SSF51412">
    <property type="entry name" value="Inosine monophosphate dehydrogenase (IMPDH)"/>
    <property type="match status" value="1"/>
</dbReference>
<keyword evidence="5 6" id="KW-0503">Monooxygenase</keyword>
<dbReference type="Proteomes" id="UP001058461">
    <property type="component" value="Chromosome"/>
</dbReference>
<keyword evidence="3" id="KW-0288">FMN</keyword>
<evidence type="ECO:0000256" key="1">
    <source>
        <dbReference type="ARBA" id="ARBA00009881"/>
    </source>
</evidence>
<keyword evidence="4" id="KW-0560">Oxidoreductase</keyword>
<dbReference type="Pfam" id="PF03060">
    <property type="entry name" value="NMO"/>
    <property type="match status" value="1"/>
</dbReference>
<dbReference type="RefSeq" id="WP_255854485.1">
    <property type="nucleotide sequence ID" value="NZ_CP073347.1"/>
</dbReference>
<gene>
    <name evidence="6" type="ORF">KDW95_01625</name>
</gene>
<dbReference type="EMBL" id="CP073347">
    <property type="protein sequence ID" value="UTW12410.1"/>
    <property type="molecule type" value="Genomic_DNA"/>
</dbReference>
<dbReference type="InterPro" id="IPR013785">
    <property type="entry name" value="Aldolase_TIM"/>
</dbReference>
<dbReference type="GO" id="GO:0004497">
    <property type="term" value="F:monooxygenase activity"/>
    <property type="evidence" value="ECO:0007669"/>
    <property type="project" value="UniProtKB-KW"/>
</dbReference>